<name>M3HS78_LEPBO</name>
<dbReference type="Pfam" id="PF00238">
    <property type="entry name" value="Ribosomal_L14"/>
    <property type="match status" value="1"/>
</dbReference>
<organism evidence="3 4">
    <name type="scientific">Leptospira borgpetersenii str. 200701203</name>
    <dbReference type="NCBI Taxonomy" id="1193007"/>
    <lineage>
        <taxon>Bacteria</taxon>
        <taxon>Pseudomonadati</taxon>
        <taxon>Spirochaetota</taxon>
        <taxon>Spirochaetia</taxon>
        <taxon>Leptospirales</taxon>
        <taxon>Leptospiraceae</taxon>
        <taxon>Leptospira</taxon>
    </lineage>
</organism>
<proteinExistence type="predicted"/>
<keyword evidence="1 3" id="KW-0689">Ribosomal protein</keyword>
<evidence type="ECO:0000256" key="1">
    <source>
        <dbReference type="ARBA" id="ARBA00022980"/>
    </source>
</evidence>
<dbReference type="EMBL" id="AKWO02000047">
    <property type="protein sequence ID" value="EMG00465.1"/>
    <property type="molecule type" value="Genomic_DNA"/>
</dbReference>
<dbReference type="GO" id="GO:0003735">
    <property type="term" value="F:structural constituent of ribosome"/>
    <property type="evidence" value="ECO:0007669"/>
    <property type="project" value="InterPro"/>
</dbReference>
<evidence type="ECO:0000313" key="4">
    <source>
        <dbReference type="Proteomes" id="UP000011783"/>
    </source>
</evidence>
<dbReference type="Proteomes" id="UP000011783">
    <property type="component" value="Unassembled WGS sequence"/>
</dbReference>
<reference evidence="3 4" key="1">
    <citation type="submission" date="2013-01" db="EMBL/GenBank/DDBJ databases">
        <authorList>
            <person name="Harkins D.M."/>
            <person name="Durkin A.S."/>
            <person name="Brinkac L.M."/>
            <person name="Haft D.H."/>
            <person name="Selengut J.D."/>
            <person name="Sanka R."/>
            <person name="DePew J."/>
            <person name="Purushe J."/>
            <person name="Picardeau M."/>
            <person name="Werts C."/>
            <person name="Goarant C."/>
            <person name="Vinetz J.M."/>
            <person name="Sutton G.G."/>
            <person name="Nierman W.C."/>
            <person name="Fouts D.E."/>
        </authorList>
    </citation>
    <scope>NUCLEOTIDE SEQUENCE [LARGE SCALE GENOMIC DNA]</scope>
    <source>
        <strain evidence="3 4">200701203</strain>
    </source>
</reference>
<gene>
    <name evidence="3" type="ORF">LEP1GSC123_2289</name>
</gene>
<dbReference type="BioCyc" id="LBOR1193007:G11KN-885-MONOMER"/>
<keyword evidence="2" id="KW-0687">Ribonucleoprotein</keyword>
<protein>
    <submittedName>
        <fullName evidence="3">Ribosomal protein L14p/L23e domain protein</fullName>
    </submittedName>
</protein>
<dbReference type="InterPro" id="IPR036853">
    <property type="entry name" value="Ribosomal_uL14_sf"/>
</dbReference>
<comment type="caution">
    <text evidence="3">The sequence shown here is derived from an EMBL/GenBank/DDBJ whole genome shotgun (WGS) entry which is preliminary data.</text>
</comment>
<sequence>MIQQETWLQVADNSGIKKVMCIKVLGGSKKDTLPSAMKSSSR</sequence>
<dbReference type="SUPFAM" id="SSF50193">
    <property type="entry name" value="Ribosomal protein L14"/>
    <property type="match status" value="1"/>
</dbReference>
<dbReference type="GO" id="GO:0006412">
    <property type="term" value="P:translation"/>
    <property type="evidence" value="ECO:0007669"/>
    <property type="project" value="InterPro"/>
</dbReference>
<evidence type="ECO:0000256" key="2">
    <source>
        <dbReference type="ARBA" id="ARBA00023274"/>
    </source>
</evidence>
<accession>M3HS78</accession>
<dbReference type="GO" id="GO:1990904">
    <property type="term" value="C:ribonucleoprotein complex"/>
    <property type="evidence" value="ECO:0007669"/>
    <property type="project" value="UniProtKB-KW"/>
</dbReference>
<dbReference type="Gene3D" id="2.40.150.20">
    <property type="entry name" value="Ribosomal protein L14"/>
    <property type="match status" value="1"/>
</dbReference>
<evidence type="ECO:0000313" key="3">
    <source>
        <dbReference type="EMBL" id="EMG00465.1"/>
    </source>
</evidence>
<dbReference type="InterPro" id="IPR000218">
    <property type="entry name" value="Ribosomal_uL14"/>
</dbReference>
<dbReference type="AlphaFoldDB" id="M3HS78"/>
<dbReference type="GO" id="GO:0005840">
    <property type="term" value="C:ribosome"/>
    <property type="evidence" value="ECO:0007669"/>
    <property type="project" value="UniProtKB-KW"/>
</dbReference>